<proteinExistence type="inferred from homology"/>
<dbReference type="Gene3D" id="3.40.50.720">
    <property type="entry name" value="NAD(P)-binding Rossmann-like Domain"/>
    <property type="match status" value="1"/>
</dbReference>
<dbReference type="NCBIfam" id="NF005559">
    <property type="entry name" value="PRK07231.1"/>
    <property type="match status" value="1"/>
</dbReference>
<organism evidence="3 4">
    <name type="scientific">Acidovorax delafieldii 2AN</name>
    <dbReference type="NCBI Taxonomy" id="573060"/>
    <lineage>
        <taxon>Bacteria</taxon>
        <taxon>Pseudomonadati</taxon>
        <taxon>Pseudomonadota</taxon>
        <taxon>Betaproteobacteria</taxon>
        <taxon>Burkholderiales</taxon>
        <taxon>Comamonadaceae</taxon>
        <taxon>Acidovorax</taxon>
    </lineage>
</organism>
<name>C5T4X0_ACIDE</name>
<dbReference type="InterPro" id="IPR057326">
    <property type="entry name" value="KR_dom"/>
</dbReference>
<sequence length="257" mass="26666">MSAAIERFRLDGRLVLVTGASSGLGTHFAQLLAGAGARVALAARRTDKLQSVVDAITQAGGQARAYPLDVTSAASVRECLDALAVWGVPDVVVNNAGVTVTRPLLEQTEEDFDHVLDTNLKGCWLVATEAARRMVAAGQGGCIVNVASILGERVAGGVAPYAISKAAVVQATKAMALELARHRIRVNALLPGYVVTDLNRDFLTSEAGDKLRSRIPSRRFGELSDLDGPLLLLASDAGAAMSGATVAVDGGHLVSSL</sequence>
<dbReference type="InterPro" id="IPR036291">
    <property type="entry name" value="NAD(P)-bd_dom_sf"/>
</dbReference>
<dbReference type="PANTHER" id="PTHR42760">
    <property type="entry name" value="SHORT-CHAIN DEHYDROGENASES/REDUCTASES FAMILY MEMBER"/>
    <property type="match status" value="1"/>
</dbReference>
<dbReference type="FunFam" id="3.40.50.720:FF:000084">
    <property type="entry name" value="Short-chain dehydrogenase reductase"/>
    <property type="match status" value="1"/>
</dbReference>
<dbReference type="PANTHER" id="PTHR42760:SF135">
    <property type="entry name" value="BLL7886 PROTEIN"/>
    <property type="match status" value="1"/>
</dbReference>
<dbReference type="InterPro" id="IPR002347">
    <property type="entry name" value="SDR_fam"/>
</dbReference>
<dbReference type="SMART" id="SM00822">
    <property type="entry name" value="PKS_KR"/>
    <property type="match status" value="1"/>
</dbReference>
<dbReference type="PRINTS" id="PR00081">
    <property type="entry name" value="GDHRDH"/>
</dbReference>
<dbReference type="GO" id="GO:0030497">
    <property type="term" value="P:fatty acid elongation"/>
    <property type="evidence" value="ECO:0007669"/>
    <property type="project" value="TreeGrafter"/>
</dbReference>
<dbReference type="SUPFAM" id="SSF51735">
    <property type="entry name" value="NAD(P)-binding Rossmann-fold domains"/>
    <property type="match status" value="1"/>
</dbReference>
<dbReference type="OrthoDB" id="9803333at2"/>
<evidence type="ECO:0000313" key="4">
    <source>
        <dbReference type="Proteomes" id="UP000003856"/>
    </source>
</evidence>
<evidence type="ECO:0000259" key="2">
    <source>
        <dbReference type="SMART" id="SM00822"/>
    </source>
</evidence>
<feature type="domain" description="Ketoreductase" evidence="2">
    <location>
        <begin position="13"/>
        <end position="152"/>
    </location>
</feature>
<dbReference type="PRINTS" id="PR00080">
    <property type="entry name" value="SDRFAMILY"/>
</dbReference>
<protein>
    <submittedName>
        <fullName evidence="3">Short-chain dehydrogenase/reductase SDR</fullName>
    </submittedName>
</protein>
<dbReference type="Pfam" id="PF13561">
    <property type="entry name" value="adh_short_C2"/>
    <property type="match status" value="1"/>
</dbReference>
<accession>C5T4X0</accession>
<gene>
    <name evidence="3" type="ORF">AcdelDRAFT_1950</name>
</gene>
<reference evidence="3 4" key="1">
    <citation type="submission" date="2009-05" db="EMBL/GenBank/DDBJ databases">
        <title>The draft genome of Acidovorax delafieldii 2AN.</title>
        <authorList>
            <consortium name="US DOE Joint Genome Institute (JGI-PGF)"/>
            <person name="Lucas S."/>
            <person name="Copeland A."/>
            <person name="Lapidus A."/>
            <person name="Glavina del Rio T."/>
            <person name="Tice H."/>
            <person name="Bruce D."/>
            <person name="Goodwin L."/>
            <person name="Pitluck S."/>
            <person name="Larimer F."/>
            <person name="Land M.L."/>
            <person name="Hauser L."/>
            <person name="Shelobolina E.S."/>
            <person name="Picardal F."/>
            <person name="Roden E."/>
            <person name="Emerson D."/>
        </authorList>
    </citation>
    <scope>NUCLEOTIDE SEQUENCE [LARGE SCALE GENOMIC DNA]</scope>
    <source>
        <strain evidence="3 4">2AN</strain>
    </source>
</reference>
<dbReference type="EMBL" id="ACQT01000054">
    <property type="protein sequence ID" value="EER60481.1"/>
    <property type="molecule type" value="Genomic_DNA"/>
</dbReference>
<keyword evidence="4" id="KW-1185">Reference proteome</keyword>
<dbReference type="GO" id="GO:0016616">
    <property type="term" value="F:oxidoreductase activity, acting on the CH-OH group of donors, NAD or NADP as acceptor"/>
    <property type="evidence" value="ECO:0007669"/>
    <property type="project" value="UniProtKB-ARBA"/>
</dbReference>
<evidence type="ECO:0000256" key="1">
    <source>
        <dbReference type="ARBA" id="ARBA00006484"/>
    </source>
</evidence>
<dbReference type="PATRIC" id="fig|573060.9.peg.3181"/>
<dbReference type="AlphaFoldDB" id="C5T4X0"/>
<dbReference type="RefSeq" id="WP_005795970.1">
    <property type="nucleotide sequence ID" value="NZ_ACQT01000054.1"/>
</dbReference>
<dbReference type="Proteomes" id="UP000003856">
    <property type="component" value="Unassembled WGS sequence"/>
</dbReference>
<comment type="caution">
    <text evidence="3">The sequence shown here is derived from an EMBL/GenBank/DDBJ whole genome shotgun (WGS) entry which is preliminary data.</text>
</comment>
<comment type="similarity">
    <text evidence="1">Belongs to the short-chain dehydrogenases/reductases (SDR) family.</text>
</comment>
<evidence type="ECO:0000313" key="3">
    <source>
        <dbReference type="EMBL" id="EER60481.1"/>
    </source>
</evidence>